<dbReference type="Proteomes" id="UP001596432">
    <property type="component" value="Unassembled WGS sequence"/>
</dbReference>
<comment type="caution">
    <text evidence="2">The sequence shown here is derived from an EMBL/GenBank/DDBJ whole genome shotgun (WGS) entry which is preliminary data.</text>
</comment>
<keyword evidence="1" id="KW-0472">Membrane</keyword>
<dbReference type="GeneID" id="78822590"/>
<sequence>MTSAMAAPSLAAVARVTATATPPLQPVGSLVAALAIPALTWATLVVWVYQDARARATERPAGWAIAVAVVPPLLVGYIYYRGDRTRPQSDRERLTLTVLLALLSAMMVGTVFAPPDVFAQPRNTFGALLVTLPLFYLLVYREGESNDGGESAS</sequence>
<organism evidence="2 3">
    <name type="scientific">Halosimplex aquaticum</name>
    <dbReference type="NCBI Taxonomy" id="3026162"/>
    <lineage>
        <taxon>Archaea</taxon>
        <taxon>Methanobacteriati</taxon>
        <taxon>Methanobacteriota</taxon>
        <taxon>Stenosarchaea group</taxon>
        <taxon>Halobacteria</taxon>
        <taxon>Halobacteriales</taxon>
        <taxon>Haloarculaceae</taxon>
        <taxon>Halosimplex</taxon>
    </lineage>
</organism>
<keyword evidence="1" id="KW-0812">Transmembrane</keyword>
<feature type="transmembrane region" description="Helical" evidence="1">
    <location>
        <begin position="28"/>
        <end position="49"/>
    </location>
</feature>
<protein>
    <recommendedName>
        <fullName evidence="4">Phospholipase_D-nuclease N-terminal</fullName>
    </recommendedName>
</protein>
<evidence type="ECO:0000256" key="1">
    <source>
        <dbReference type="SAM" id="Phobius"/>
    </source>
</evidence>
<feature type="transmembrane region" description="Helical" evidence="1">
    <location>
        <begin position="61"/>
        <end position="82"/>
    </location>
</feature>
<evidence type="ECO:0000313" key="3">
    <source>
        <dbReference type="Proteomes" id="UP001596432"/>
    </source>
</evidence>
<dbReference type="EMBL" id="JBHTAS010000001">
    <property type="protein sequence ID" value="MFC7142255.1"/>
    <property type="molecule type" value="Genomic_DNA"/>
</dbReference>
<reference evidence="2 3" key="1">
    <citation type="journal article" date="2019" name="Int. J. Syst. Evol. Microbiol.">
        <title>The Global Catalogue of Microorganisms (GCM) 10K type strain sequencing project: providing services to taxonomists for standard genome sequencing and annotation.</title>
        <authorList>
            <consortium name="The Broad Institute Genomics Platform"/>
            <consortium name="The Broad Institute Genome Sequencing Center for Infectious Disease"/>
            <person name="Wu L."/>
            <person name="Ma J."/>
        </authorList>
    </citation>
    <scope>NUCLEOTIDE SEQUENCE [LARGE SCALE GENOMIC DNA]</scope>
    <source>
        <strain evidence="2 3">XZYJT29</strain>
    </source>
</reference>
<accession>A0ABD5YA58</accession>
<keyword evidence="1" id="KW-1133">Transmembrane helix</keyword>
<evidence type="ECO:0008006" key="4">
    <source>
        <dbReference type="Google" id="ProtNLM"/>
    </source>
</evidence>
<evidence type="ECO:0000313" key="2">
    <source>
        <dbReference type="EMBL" id="MFC7142255.1"/>
    </source>
</evidence>
<keyword evidence="3" id="KW-1185">Reference proteome</keyword>
<proteinExistence type="predicted"/>
<feature type="transmembrane region" description="Helical" evidence="1">
    <location>
        <begin position="94"/>
        <end position="113"/>
    </location>
</feature>
<dbReference type="RefSeq" id="WP_274323324.1">
    <property type="nucleotide sequence ID" value="NZ_CP118158.1"/>
</dbReference>
<feature type="transmembrane region" description="Helical" evidence="1">
    <location>
        <begin position="125"/>
        <end position="141"/>
    </location>
</feature>
<name>A0ABD5YA58_9EURY</name>
<dbReference type="AlphaFoldDB" id="A0ABD5YA58"/>
<gene>
    <name evidence="2" type="ORF">ACFQMA_20750</name>
</gene>